<proteinExistence type="predicted"/>
<name>A0A816BQP0_9BILA</name>
<comment type="caution">
    <text evidence="2">The sequence shown here is derived from an EMBL/GenBank/DDBJ whole genome shotgun (WGS) entry which is preliminary data.</text>
</comment>
<keyword evidence="3" id="KW-1185">Reference proteome</keyword>
<dbReference type="OrthoDB" id="10006376at2759"/>
<dbReference type="Proteomes" id="UP000663877">
    <property type="component" value="Unassembled WGS sequence"/>
</dbReference>
<reference evidence="2" key="1">
    <citation type="submission" date="2021-02" db="EMBL/GenBank/DDBJ databases">
        <authorList>
            <person name="Nowell W R."/>
        </authorList>
    </citation>
    <scope>NUCLEOTIDE SEQUENCE</scope>
</reference>
<dbReference type="EMBL" id="CAJNOI010000078">
    <property type="protein sequence ID" value="CAF1014079.1"/>
    <property type="molecule type" value="Genomic_DNA"/>
</dbReference>
<evidence type="ECO:0000313" key="3">
    <source>
        <dbReference type="Proteomes" id="UP000663832"/>
    </source>
</evidence>
<evidence type="ECO:0000313" key="1">
    <source>
        <dbReference type="EMBL" id="CAF1014079.1"/>
    </source>
</evidence>
<sequence length="117" mass="14184">MYDQSDCRYNDDENIFEDANLQLFHRLKDKYYHFYFSNKNILKKFVSDGTCDCADYNGLCEDKNKNENYTKRTICFQTMCDFFQELYPIEIDKQGHTNETECEQWECDNIYTHRDGV</sequence>
<gene>
    <name evidence="1" type="ORF">BJG266_LOCUS16627</name>
    <name evidence="2" type="ORF">QVE165_LOCUS54346</name>
</gene>
<protein>
    <submittedName>
        <fullName evidence="2">Uncharacterized protein</fullName>
    </submittedName>
</protein>
<accession>A0A816BQP0</accession>
<evidence type="ECO:0000313" key="2">
    <source>
        <dbReference type="EMBL" id="CAF1612941.1"/>
    </source>
</evidence>
<dbReference type="Proteomes" id="UP000663832">
    <property type="component" value="Unassembled WGS sequence"/>
</dbReference>
<organism evidence="2 3">
    <name type="scientific">Adineta steineri</name>
    <dbReference type="NCBI Taxonomy" id="433720"/>
    <lineage>
        <taxon>Eukaryota</taxon>
        <taxon>Metazoa</taxon>
        <taxon>Spiralia</taxon>
        <taxon>Gnathifera</taxon>
        <taxon>Rotifera</taxon>
        <taxon>Eurotatoria</taxon>
        <taxon>Bdelloidea</taxon>
        <taxon>Adinetida</taxon>
        <taxon>Adinetidae</taxon>
        <taxon>Adineta</taxon>
    </lineage>
</organism>
<dbReference type="AlphaFoldDB" id="A0A816BQP0"/>
<dbReference type="EMBL" id="CAJNOM010001570">
    <property type="protein sequence ID" value="CAF1612941.1"/>
    <property type="molecule type" value="Genomic_DNA"/>
</dbReference>